<keyword evidence="7" id="KW-0285">Flavoprotein</keyword>
<dbReference type="SMART" id="SM00904">
    <property type="entry name" value="Flavokinase"/>
    <property type="match status" value="1"/>
</dbReference>
<dbReference type="PANTHER" id="PTHR22749:SF6">
    <property type="entry name" value="RIBOFLAVIN KINASE"/>
    <property type="match status" value="1"/>
</dbReference>
<dbReference type="UniPathway" id="UPA00276">
    <property type="reaction ID" value="UER00406"/>
</dbReference>
<keyword evidence="10" id="KW-0479">Metal-binding</keyword>
<evidence type="ECO:0000256" key="1">
    <source>
        <dbReference type="ARBA" id="ARBA00001947"/>
    </source>
</evidence>
<comment type="similarity">
    <text evidence="4">Belongs to the flavokinase family.</text>
</comment>
<feature type="domain" description="Riboflavin kinase" evidence="18">
    <location>
        <begin position="19"/>
        <end position="151"/>
    </location>
</feature>
<keyword evidence="8" id="KW-0288">FMN</keyword>
<keyword evidence="12 19" id="KW-0418">Kinase</keyword>
<evidence type="ECO:0000256" key="11">
    <source>
        <dbReference type="ARBA" id="ARBA00022741"/>
    </source>
</evidence>
<dbReference type="InterPro" id="IPR023468">
    <property type="entry name" value="Riboflavin_kinase"/>
</dbReference>
<organism evidence="19 20">
    <name type="scientific">Hesseltinella vesiculosa</name>
    <dbReference type="NCBI Taxonomy" id="101127"/>
    <lineage>
        <taxon>Eukaryota</taxon>
        <taxon>Fungi</taxon>
        <taxon>Fungi incertae sedis</taxon>
        <taxon>Mucoromycota</taxon>
        <taxon>Mucoromycotina</taxon>
        <taxon>Mucoromycetes</taxon>
        <taxon>Mucorales</taxon>
        <taxon>Cunninghamellaceae</taxon>
        <taxon>Hesseltinella</taxon>
    </lineage>
</organism>
<keyword evidence="14" id="KW-0067">ATP-binding</keyword>
<evidence type="ECO:0000256" key="2">
    <source>
        <dbReference type="ARBA" id="ARBA00003572"/>
    </source>
</evidence>
<keyword evidence="11" id="KW-0547">Nucleotide-binding</keyword>
<accession>A0A1X2GUA9</accession>
<dbReference type="GO" id="GO:0009398">
    <property type="term" value="P:FMN biosynthetic process"/>
    <property type="evidence" value="ECO:0007669"/>
    <property type="project" value="UniProtKB-UniPathway"/>
</dbReference>
<evidence type="ECO:0000256" key="9">
    <source>
        <dbReference type="ARBA" id="ARBA00022679"/>
    </source>
</evidence>
<evidence type="ECO:0000259" key="18">
    <source>
        <dbReference type="SMART" id="SM00904"/>
    </source>
</evidence>
<evidence type="ECO:0000256" key="10">
    <source>
        <dbReference type="ARBA" id="ARBA00022723"/>
    </source>
</evidence>
<gene>
    <name evidence="19" type="ORF">DM01DRAFT_1316400</name>
</gene>
<keyword evidence="9" id="KW-0808">Transferase</keyword>
<evidence type="ECO:0000313" key="20">
    <source>
        <dbReference type="Proteomes" id="UP000242146"/>
    </source>
</evidence>
<dbReference type="SUPFAM" id="SSF82114">
    <property type="entry name" value="Riboflavin kinase-like"/>
    <property type="match status" value="1"/>
</dbReference>
<sequence length="167" mass="18711">MPTALNKDRPLIVGPETPVSPYPFSISGTVVKGFGRGSKELGIPTANLNDDALERLYQGLDLGVYYGWAQVGPLNSTVYPMVMSVGWNPYYKNEKRSAEVHILHEFPEDFYGSELKVIVMGYIRPEQNYPSLDALITDIHTDMEVARQSLKRLAYEKAQTNPLFVGQ</sequence>
<keyword evidence="13" id="KW-0862">Zinc</keyword>
<evidence type="ECO:0000256" key="8">
    <source>
        <dbReference type="ARBA" id="ARBA00022643"/>
    </source>
</evidence>
<evidence type="ECO:0000256" key="3">
    <source>
        <dbReference type="ARBA" id="ARBA00005201"/>
    </source>
</evidence>
<comment type="pathway">
    <text evidence="3">Cofactor biosynthesis; FMN biosynthesis; FMN from riboflavin (ATP route): step 1/1.</text>
</comment>
<dbReference type="AlphaFoldDB" id="A0A1X2GUA9"/>
<evidence type="ECO:0000256" key="14">
    <source>
        <dbReference type="ARBA" id="ARBA00022840"/>
    </source>
</evidence>
<dbReference type="InterPro" id="IPR015865">
    <property type="entry name" value="Riboflavin_kinase_bac/euk"/>
</dbReference>
<evidence type="ECO:0000256" key="17">
    <source>
        <dbReference type="ARBA" id="ARBA00077632"/>
    </source>
</evidence>
<name>A0A1X2GUA9_9FUNG</name>
<proteinExistence type="inferred from homology"/>
<dbReference type="EC" id="2.7.1.26" evidence="5"/>
<dbReference type="Pfam" id="PF01687">
    <property type="entry name" value="Flavokinase"/>
    <property type="match status" value="1"/>
</dbReference>
<dbReference type="PANTHER" id="PTHR22749">
    <property type="entry name" value="RIBOFLAVIN KINASE/FMN ADENYLYLTRANSFERASE"/>
    <property type="match status" value="1"/>
</dbReference>
<keyword evidence="20" id="KW-1185">Reference proteome</keyword>
<dbReference type="InterPro" id="IPR023465">
    <property type="entry name" value="Riboflavin_kinase_dom_sf"/>
</dbReference>
<evidence type="ECO:0000256" key="13">
    <source>
        <dbReference type="ARBA" id="ARBA00022833"/>
    </source>
</evidence>
<evidence type="ECO:0000256" key="7">
    <source>
        <dbReference type="ARBA" id="ARBA00022630"/>
    </source>
</evidence>
<dbReference type="GO" id="GO:0009231">
    <property type="term" value="P:riboflavin biosynthetic process"/>
    <property type="evidence" value="ECO:0007669"/>
    <property type="project" value="InterPro"/>
</dbReference>
<comment type="function">
    <text evidence="2">Catalyzes the phosphorylation of riboflavin (vitamin B2) to form flavin mononucleotide (FMN) coenzyme.</text>
</comment>
<comment type="caution">
    <text evidence="19">The sequence shown here is derived from an EMBL/GenBank/DDBJ whole genome shotgun (WGS) entry which is preliminary data.</text>
</comment>
<dbReference type="Proteomes" id="UP000242146">
    <property type="component" value="Unassembled WGS sequence"/>
</dbReference>
<evidence type="ECO:0000256" key="12">
    <source>
        <dbReference type="ARBA" id="ARBA00022777"/>
    </source>
</evidence>
<dbReference type="GO" id="GO:0005524">
    <property type="term" value="F:ATP binding"/>
    <property type="evidence" value="ECO:0007669"/>
    <property type="project" value="UniProtKB-KW"/>
</dbReference>
<evidence type="ECO:0000313" key="19">
    <source>
        <dbReference type="EMBL" id="ORX61605.1"/>
    </source>
</evidence>
<dbReference type="STRING" id="101127.A0A1X2GUA9"/>
<comment type="cofactor">
    <cofactor evidence="1">
        <name>Zn(2+)</name>
        <dbReference type="ChEBI" id="CHEBI:29105"/>
    </cofactor>
</comment>
<dbReference type="FunFam" id="2.40.30.30:FF:000002">
    <property type="entry name" value="Riboflavin kinase, putative"/>
    <property type="match status" value="1"/>
</dbReference>
<dbReference type="OrthoDB" id="276388at2759"/>
<evidence type="ECO:0000256" key="4">
    <source>
        <dbReference type="ARBA" id="ARBA00010108"/>
    </source>
</evidence>
<dbReference type="GO" id="GO:0008531">
    <property type="term" value="F:riboflavin kinase activity"/>
    <property type="evidence" value="ECO:0007669"/>
    <property type="project" value="UniProtKB-EC"/>
</dbReference>
<evidence type="ECO:0000256" key="5">
    <source>
        <dbReference type="ARBA" id="ARBA00012105"/>
    </source>
</evidence>
<protein>
    <recommendedName>
        <fullName evidence="6">Riboflavin kinase</fullName>
        <ecNumber evidence="5">2.7.1.26</ecNumber>
    </recommendedName>
    <alternativeName>
        <fullName evidence="17">ATP:riboflavin 5'-phosphotransferase</fullName>
    </alternativeName>
    <alternativeName>
        <fullName evidence="16">Flavin mononucleotide kinase 1</fullName>
    </alternativeName>
    <alternativeName>
        <fullName evidence="15">Flavokinase</fullName>
    </alternativeName>
</protein>
<evidence type="ECO:0000256" key="6">
    <source>
        <dbReference type="ARBA" id="ARBA00017394"/>
    </source>
</evidence>
<dbReference type="GO" id="GO:0008270">
    <property type="term" value="F:zinc ion binding"/>
    <property type="evidence" value="ECO:0007669"/>
    <property type="project" value="EnsemblFungi"/>
</dbReference>
<reference evidence="19 20" key="1">
    <citation type="submission" date="2016-07" db="EMBL/GenBank/DDBJ databases">
        <title>Pervasive Adenine N6-methylation of Active Genes in Fungi.</title>
        <authorList>
            <consortium name="DOE Joint Genome Institute"/>
            <person name="Mondo S.J."/>
            <person name="Dannebaum R.O."/>
            <person name="Kuo R.C."/>
            <person name="Labutti K."/>
            <person name="Haridas S."/>
            <person name="Kuo A."/>
            <person name="Salamov A."/>
            <person name="Ahrendt S.R."/>
            <person name="Lipzen A."/>
            <person name="Sullivan W."/>
            <person name="Andreopoulos W.B."/>
            <person name="Clum A."/>
            <person name="Lindquist E."/>
            <person name="Daum C."/>
            <person name="Ramamoorthy G.K."/>
            <person name="Gryganskyi A."/>
            <person name="Culley D."/>
            <person name="Magnuson J.K."/>
            <person name="James T.Y."/>
            <person name="O'Malley M.A."/>
            <person name="Stajich J.E."/>
            <person name="Spatafora J.W."/>
            <person name="Visel A."/>
            <person name="Grigoriev I.V."/>
        </authorList>
    </citation>
    <scope>NUCLEOTIDE SEQUENCE [LARGE SCALE GENOMIC DNA]</scope>
    <source>
        <strain evidence="19 20">NRRL 3301</strain>
    </source>
</reference>
<evidence type="ECO:0000256" key="16">
    <source>
        <dbReference type="ARBA" id="ARBA00029960"/>
    </source>
</evidence>
<dbReference type="GO" id="GO:0005743">
    <property type="term" value="C:mitochondrial inner membrane"/>
    <property type="evidence" value="ECO:0007669"/>
    <property type="project" value="EnsemblFungi"/>
</dbReference>
<evidence type="ECO:0000256" key="15">
    <source>
        <dbReference type="ARBA" id="ARBA00029789"/>
    </source>
</evidence>
<dbReference type="EMBL" id="MCGT01000003">
    <property type="protein sequence ID" value="ORX61605.1"/>
    <property type="molecule type" value="Genomic_DNA"/>
</dbReference>
<dbReference type="Gene3D" id="2.40.30.30">
    <property type="entry name" value="Riboflavin kinase-like"/>
    <property type="match status" value="1"/>
</dbReference>